<gene>
    <name evidence="5" type="primary">truB</name>
    <name evidence="8" type="ORF">ATL39_1032</name>
</gene>
<dbReference type="InterPro" id="IPR020103">
    <property type="entry name" value="PsdUridine_synth_cat_dom_sf"/>
</dbReference>
<dbReference type="EC" id="5.4.99.25" evidence="5"/>
<dbReference type="EMBL" id="RAPK01000007">
    <property type="protein sequence ID" value="RKD75333.1"/>
    <property type="molecule type" value="Genomic_DNA"/>
</dbReference>
<comment type="function">
    <text evidence="5">Responsible for synthesis of pseudouridine from uracil-55 in the psi GC loop of transfer RNAs.</text>
</comment>
<accession>A0A419V5S3</accession>
<dbReference type="CDD" id="cd02573">
    <property type="entry name" value="PseudoU_synth_EcTruB"/>
    <property type="match status" value="1"/>
</dbReference>
<evidence type="ECO:0000259" key="6">
    <source>
        <dbReference type="Pfam" id="PF01509"/>
    </source>
</evidence>
<keyword evidence="4 5" id="KW-0413">Isomerase</keyword>
<dbReference type="SUPFAM" id="SSF55120">
    <property type="entry name" value="Pseudouridine synthase"/>
    <property type="match status" value="1"/>
</dbReference>
<dbReference type="PANTHER" id="PTHR13767">
    <property type="entry name" value="TRNA-PSEUDOURIDINE SYNTHASE"/>
    <property type="match status" value="1"/>
</dbReference>
<dbReference type="GO" id="GO:0003723">
    <property type="term" value="F:RNA binding"/>
    <property type="evidence" value="ECO:0007669"/>
    <property type="project" value="InterPro"/>
</dbReference>
<evidence type="ECO:0000259" key="7">
    <source>
        <dbReference type="Pfam" id="PF16198"/>
    </source>
</evidence>
<evidence type="ECO:0000256" key="5">
    <source>
        <dbReference type="HAMAP-Rule" id="MF_01080"/>
    </source>
</evidence>
<dbReference type="FunFam" id="3.30.2350.10:FF:000011">
    <property type="entry name" value="tRNA pseudouridine synthase B"/>
    <property type="match status" value="1"/>
</dbReference>
<dbReference type="AlphaFoldDB" id="A0A419V5S3"/>
<dbReference type="RefSeq" id="WP_342768759.1">
    <property type="nucleotide sequence ID" value="NZ_RAPK01000007.1"/>
</dbReference>
<name>A0A419V5S3_9BACL</name>
<dbReference type="NCBIfam" id="TIGR00431">
    <property type="entry name" value="TruB"/>
    <property type="match status" value="1"/>
</dbReference>
<dbReference type="InterPro" id="IPR014780">
    <property type="entry name" value="tRNA_psdUridine_synth_TruB"/>
</dbReference>
<organism evidence="8 9">
    <name type="scientific">Sinobaca qinghaiensis</name>
    <dbReference type="NCBI Taxonomy" id="342944"/>
    <lineage>
        <taxon>Bacteria</taxon>
        <taxon>Bacillati</taxon>
        <taxon>Bacillota</taxon>
        <taxon>Bacilli</taxon>
        <taxon>Bacillales</taxon>
        <taxon>Sporolactobacillaceae</taxon>
        <taxon>Sinobaca</taxon>
    </lineage>
</organism>
<keyword evidence="9" id="KW-1185">Reference proteome</keyword>
<protein>
    <recommendedName>
        <fullName evidence="5">tRNA pseudouridine synthase B</fullName>
        <ecNumber evidence="5">5.4.99.25</ecNumber>
    </recommendedName>
    <alternativeName>
        <fullName evidence="5">tRNA pseudouridine(55) synthase</fullName>
        <shortName evidence="5">Psi55 synthase</shortName>
    </alternativeName>
    <alternativeName>
        <fullName evidence="5">tRNA pseudouridylate synthase</fullName>
    </alternativeName>
    <alternativeName>
        <fullName evidence="5">tRNA-uridine isomerase</fullName>
    </alternativeName>
</protein>
<dbReference type="GO" id="GO:1990481">
    <property type="term" value="P:mRNA pseudouridine synthesis"/>
    <property type="evidence" value="ECO:0007669"/>
    <property type="project" value="TreeGrafter"/>
</dbReference>
<dbReference type="InterPro" id="IPR032819">
    <property type="entry name" value="TruB_C"/>
</dbReference>
<proteinExistence type="inferred from homology"/>
<dbReference type="GO" id="GO:0031119">
    <property type="term" value="P:tRNA pseudouridine synthesis"/>
    <property type="evidence" value="ECO:0007669"/>
    <property type="project" value="UniProtKB-UniRule"/>
</dbReference>
<evidence type="ECO:0000313" key="9">
    <source>
        <dbReference type="Proteomes" id="UP000285120"/>
    </source>
</evidence>
<dbReference type="Pfam" id="PF16198">
    <property type="entry name" value="TruB_C_2"/>
    <property type="match status" value="1"/>
</dbReference>
<dbReference type="GO" id="GO:0160148">
    <property type="term" value="F:tRNA pseudouridine(55) synthase activity"/>
    <property type="evidence" value="ECO:0007669"/>
    <property type="project" value="UniProtKB-EC"/>
</dbReference>
<dbReference type="InterPro" id="IPR002501">
    <property type="entry name" value="PsdUridine_synth_N"/>
</dbReference>
<reference evidence="8 9" key="1">
    <citation type="submission" date="2018-09" db="EMBL/GenBank/DDBJ databases">
        <title>Genomic Encyclopedia of Archaeal and Bacterial Type Strains, Phase II (KMG-II): from individual species to whole genera.</title>
        <authorList>
            <person name="Goeker M."/>
        </authorList>
    </citation>
    <scope>NUCLEOTIDE SEQUENCE [LARGE SCALE GENOMIC DNA]</scope>
    <source>
        <strain evidence="8 9">DSM 17008</strain>
    </source>
</reference>
<keyword evidence="3 5" id="KW-0819">tRNA processing</keyword>
<dbReference type="Pfam" id="PF01509">
    <property type="entry name" value="TruB_N"/>
    <property type="match status" value="1"/>
</dbReference>
<evidence type="ECO:0000256" key="4">
    <source>
        <dbReference type="ARBA" id="ARBA00023235"/>
    </source>
</evidence>
<dbReference type="Proteomes" id="UP000285120">
    <property type="component" value="Unassembled WGS sequence"/>
</dbReference>
<evidence type="ECO:0000256" key="1">
    <source>
        <dbReference type="ARBA" id="ARBA00000385"/>
    </source>
</evidence>
<dbReference type="PANTHER" id="PTHR13767:SF2">
    <property type="entry name" value="PSEUDOURIDYLATE SYNTHASE TRUB1"/>
    <property type="match status" value="1"/>
</dbReference>
<feature type="domain" description="Pseudouridine synthase II N-terminal" evidence="6">
    <location>
        <begin position="25"/>
        <end position="179"/>
    </location>
</feature>
<evidence type="ECO:0000256" key="2">
    <source>
        <dbReference type="ARBA" id="ARBA00005642"/>
    </source>
</evidence>
<feature type="domain" description="tRNA pseudouridylate synthase B C-terminal" evidence="7">
    <location>
        <begin position="180"/>
        <end position="234"/>
    </location>
</feature>
<comment type="similarity">
    <text evidence="2 5">Belongs to the pseudouridine synthase TruB family. Type 1 subfamily.</text>
</comment>
<sequence length="304" mass="33345">MSIEGIIPVWKPAGITSHDCVYKIRKIAGTKKVGHTGTLDPAVEGILPICIERATKISDYMMDLPKSYRCVVALGSSTTTEDAEGELVDTLDPGSVSKKDIENTLQQFTGELVQVPPMYSAVKVNGRKLYEYAREGKEVERPSKKITIYSITLNEDSLSYSGGEFTFECDIVCSKGTYIRTLAVDIGKALSVPAHMKSLIRTGSGPFREKDSWTLEQLAQLQAENRLGTAVIPIAGALAHIERREAAEEETALIKNGAVLPYEEGMPSPFIFMAGQTPLAVYEKHPTKPDKIKPKTMLHIEARS</sequence>
<comment type="catalytic activity">
    <reaction evidence="1 5">
        <text>uridine(55) in tRNA = pseudouridine(55) in tRNA</text>
        <dbReference type="Rhea" id="RHEA:42532"/>
        <dbReference type="Rhea" id="RHEA-COMP:10101"/>
        <dbReference type="Rhea" id="RHEA-COMP:10102"/>
        <dbReference type="ChEBI" id="CHEBI:65314"/>
        <dbReference type="ChEBI" id="CHEBI:65315"/>
        <dbReference type="EC" id="5.4.99.25"/>
    </reaction>
</comment>
<dbReference type="Gene3D" id="3.30.2350.10">
    <property type="entry name" value="Pseudouridine synthase"/>
    <property type="match status" value="1"/>
</dbReference>
<evidence type="ECO:0000256" key="3">
    <source>
        <dbReference type="ARBA" id="ARBA00022694"/>
    </source>
</evidence>
<evidence type="ECO:0000313" key="8">
    <source>
        <dbReference type="EMBL" id="RKD75333.1"/>
    </source>
</evidence>
<feature type="active site" description="Nucleophile" evidence="5">
    <location>
        <position position="40"/>
    </location>
</feature>
<dbReference type="HAMAP" id="MF_01080">
    <property type="entry name" value="TruB_bact"/>
    <property type="match status" value="1"/>
</dbReference>
<comment type="caution">
    <text evidence="8">The sequence shown here is derived from an EMBL/GenBank/DDBJ whole genome shotgun (WGS) entry which is preliminary data.</text>
</comment>